<protein>
    <recommendedName>
        <fullName evidence="4">NodB homology domain-containing protein</fullName>
    </recommendedName>
</protein>
<dbReference type="KEGG" id="amij:EQM06_02340"/>
<evidence type="ECO:0000259" key="4">
    <source>
        <dbReference type="PROSITE" id="PS51677"/>
    </source>
</evidence>
<dbReference type="PROSITE" id="PS51677">
    <property type="entry name" value="NODB"/>
    <property type="match status" value="1"/>
</dbReference>
<dbReference type="InterPro" id="IPR051398">
    <property type="entry name" value="Polysacch_Deacetylase"/>
</dbReference>
<dbReference type="Proteomes" id="UP000287601">
    <property type="component" value="Chromosome"/>
</dbReference>
<reference evidence="5 6" key="1">
    <citation type="submission" date="2019-01" db="EMBL/GenBank/DDBJ databases">
        <title>Draft genomes of a novel of Aminipila strains.</title>
        <authorList>
            <person name="Ma S."/>
        </authorList>
    </citation>
    <scope>NUCLEOTIDE SEQUENCE [LARGE SCALE GENOMIC DNA]</scope>
    <source>
        <strain evidence="6">JN-39</strain>
    </source>
</reference>
<dbReference type="PANTHER" id="PTHR34216">
    <property type="match status" value="1"/>
</dbReference>
<dbReference type="Gene3D" id="3.20.20.370">
    <property type="entry name" value="Glycoside hydrolase/deacetylase"/>
    <property type="match status" value="1"/>
</dbReference>
<dbReference type="RefSeq" id="WP_128744817.1">
    <property type="nucleotide sequence ID" value="NZ_CP035281.1"/>
</dbReference>
<dbReference type="InterPro" id="IPR011330">
    <property type="entry name" value="Glyco_hydro/deAcase_b/a-brl"/>
</dbReference>
<dbReference type="OrthoDB" id="9778320at2"/>
<name>A0A410PTB8_9FIRM</name>
<keyword evidence="6" id="KW-1185">Reference proteome</keyword>
<keyword evidence="2 3" id="KW-0732">Signal</keyword>
<dbReference type="EMBL" id="CP035281">
    <property type="protein sequence ID" value="QAT42163.1"/>
    <property type="molecule type" value="Genomic_DNA"/>
</dbReference>
<dbReference type="SUPFAM" id="SSF88713">
    <property type="entry name" value="Glycoside hydrolase/deacetylase"/>
    <property type="match status" value="1"/>
</dbReference>
<dbReference type="GO" id="GO:0005975">
    <property type="term" value="P:carbohydrate metabolic process"/>
    <property type="evidence" value="ECO:0007669"/>
    <property type="project" value="InterPro"/>
</dbReference>
<comment type="subcellular location">
    <subcellularLocation>
        <location evidence="1">Secreted</location>
    </subcellularLocation>
</comment>
<dbReference type="AlphaFoldDB" id="A0A410PTB8"/>
<organism evidence="5 6">
    <name type="scientific">Aminipila luticellarii</name>
    <dbReference type="NCBI Taxonomy" id="2507160"/>
    <lineage>
        <taxon>Bacteria</taxon>
        <taxon>Bacillati</taxon>
        <taxon>Bacillota</taxon>
        <taxon>Clostridia</taxon>
        <taxon>Peptostreptococcales</taxon>
        <taxon>Anaerovoracaceae</taxon>
        <taxon>Aminipila</taxon>
    </lineage>
</organism>
<feature type="chain" id="PRO_5019078741" description="NodB homology domain-containing protein" evidence="3">
    <location>
        <begin position="26"/>
        <end position="293"/>
    </location>
</feature>
<dbReference type="GO" id="GO:0016810">
    <property type="term" value="F:hydrolase activity, acting on carbon-nitrogen (but not peptide) bonds"/>
    <property type="evidence" value="ECO:0007669"/>
    <property type="project" value="InterPro"/>
</dbReference>
<dbReference type="Pfam" id="PF01522">
    <property type="entry name" value="Polysacc_deac_1"/>
    <property type="match status" value="1"/>
</dbReference>
<evidence type="ECO:0000256" key="2">
    <source>
        <dbReference type="ARBA" id="ARBA00022729"/>
    </source>
</evidence>
<evidence type="ECO:0000256" key="3">
    <source>
        <dbReference type="SAM" id="SignalP"/>
    </source>
</evidence>
<feature type="domain" description="NodB homology" evidence="4">
    <location>
        <begin position="100"/>
        <end position="293"/>
    </location>
</feature>
<accession>A0A410PTB8</accession>
<proteinExistence type="predicted"/>
<dbReference type="PANTHER" id="PTHR34216:SF3">
    <property type="entry name" value="POLY-BETA-1,6-N-ACETYL-D-GLUCOSAMINE N-DEACETYLASE"/>
    <property type="match status" value="1"/>
</dbReference>
<dbReference type="GO" id="GO:0005576">
    <property type="term" value="C:extracellular region"/>
    <property type="evidence" value="ECO:0007669"/>
    <property type="project" value="UniProtKB-SubCell"/>
</dbReference>
<gene>
    <name evidence="5" type="ORF">EQM06_02340</name>
</gene>
<dbReference type="InterPro" id="IPR002509">
    <property type="entry name" value="NODB_dom"/>
</dbReference>
<evidence type="ECO:0000313" key="5">
    <source>
        <dbReference type="EMBL" id="QAT42163.1"/>
    </source>
</evidence>
<sequence>MKCRKIVAGIVCLVMVLAWSSVAYAEEPAVGAAKADHVYIPILMYHHFVEEKPLNGRMDATITKEKLEEDMTYLAENNYTPLLPQDLKAIEEGKKKLPKKPVMITMDDGYESAYTIAYPVLKKTGMKATAFVIVGSIEQPKKSEIKKLNWAEAKEMYESGVFDIQSHSYNLHNQNLKGQYMKFQVNGIQRGLIECRAQYDLRVEEDIEKSIDVIEKNVGTDVICFAYPYGTYEEWGKEILQKNGVLFGFGTTYGAGDLKGNLYYLNRFSVGMDTDLGRLLEPQPQTENSSGIR</sequence>
<evidence type="ECO:0000313" key="6">
    <source>
        <dbReference type="Proteomes" id="UP000287601"/>
    </source>
</evidence>
<dbReference type="CDD" id="cd10969">
    <property type="entry name" value="CE4_Ecf1_like_5s"/>
    <property type="match status" value="1"/>
</dbReference>
<evidence type="ECO:0000256" key="1">
    <source>
        <dbReference type="ARBA" id="ARBA00004613"/>
    </source>
</evidence>
<feature type="signal peptide" evidence="3">
    <location>
        <begin position="1"/>
        <end position="25"/>
    </location>
</feature>